<evidence type="ECO:0000259" key="9">
    <source>
        <dbReference type="PROSITE" id="PS51220"/>
    </source>
</evidence>
<keyword evidence="2" id="KW-1003">Cell membrane</keyword>
<reference evidence="11" key="1">
    <citation type="submission" date="2023-05" db="EMBL/GenBank/DDBJ databases">
        <title>High-quality long-read genome of Scophthalmus maximus.</title>
        <authorList>
            <person name="Lien S."/>
            <person name="Martinez P."/>
        </authorList>
    </citation>
    <scope>NUCLEOTIDE SEQUENCE [LARGE SCALE GENOMIC DNA]</scope>
</reference>
<dbReference type="Proteomes" id="UP000694558">
    <property type="component" value="Chromosome 18"/>
</dbReference>
<evidence type="ECO:0000256" key="2">
    <source>
        <dbReference type="ARBA" id="ARBA00022475"/>
    </source>
</evidence>
<dbReference type="PROSITE" id="PS51034">
    <property type="entry name" value="ZP_2"/>
    <property type="match status" value="1"/>
</dbReference>
<dbReference type="Pfam" id="PF01826">
    <property type="entry name" value="TIL"/>
    <property type="match status" value="3"/>
</dbReference>
<dbReference type="SMART" id="SM00215">
    <property type="entry name" value="VWC_out"/>
    <property type="match status" value="3"/>
</dbReference>
<evidence type="ECO:0000259" key="8">
    <source>
        <dbReference type="PROSITE" id="PS51034"/>
    </source>
</evidence>
<dbReference type="Gene3D" id="2.60.40.4100">
    <property type="entry name" value="Zona pellucida, ZP-C domain"/>
    <property type="match status" value="1"/>
</dbReference>
<dbReference type="InterPro" id="IPR001007">
    <property type="entry name" value="VWF_dom"/>
</dbReference>
<dbReference type="InterPro" id="IPR036084">
    <property type="entry name" value="Ser_inhib-like_sf"/>
</dbReference>
<reference evidence="11" key="2">
    <citation type="submission" date="2025-08" db="UniProtKB">
        <authorList>
            <consortium name="Ensembl"/>
        </authorList>
    </citation>
    <scope>IDENTIFICATION</scope>
</reference>
<gene>
    <name evidence="11" type="primary">LOC118287481</name>
</gene>
<keyword evidence="7" id="KW-0325">Glycoprotein</keyword>
<dbReference type="InterPro" id="IPR042235">
    <property type="entry name" value="ZP-C_dom"/>
</dbReference>
<evidence type="ECO:0000313" key="12">
    <source>
        <dbReference type="Proteomes" id="UP000694558"/>
    </source>
</evidence>
<keyword evidence="5" id="KW-0472">Membrane</keyword>
<dbReference type="SMART" id="SM00216">
    <property type="entry name" value="VWD"/>
    <property type="match status" value="4"/>
</dbReference>
<evidence type="ECO:0000313" key="11">
    <source>
        <dbReference type="Ensembl" id="ENSSMAP00000029692.2"/>
    </source>
</evidence>
<dbReference type="PROSITE" id="PS51233">
    <property type="entry name" value="VWFD"/>
    <property type="match status" value="4"/>
</dbReference>
<dbReference type="InterPro" id="IPR001846">
    <property type="entry name" value="VWF_type-D"/>
</dbReference>
<evidence type="ECO:0000259" key="10">
    <source>
        <dbReference type="PROSITE" id="PS51233"/>
    </source>
</evidence>
<protein>
    <recommendedName>
        <fullName evidence="13">Alpha-tectorin-like</fullName>
    </recommendedName>
</protein>
<feature type="domain" description="VWFD" evidence="10">
    <location>
        <begin position="1431"/>
        <end position="1602"/>
    </location>
</feature>
<dbReference type="InterPro" id="IPR001507">
    <property type="entry name" value="ZP_dom"/>
</dbReference>
<evidence type="ECO:0000256" key="6">
    <source>
        <dbReference type="ARBA" id="ARBA00023157"/>
    </source>
</evidence>
<dbReference type="GeneTree" id="ENSGT00950000183155"/>
<feature type="domain" description="VWFD" evidence="10">
    <location>
        <begin position="1050"/>
        <end position="1228"/>
    </location>
</feature>
<dbReference type="Pfam" id="PF06119">
    <property type="entry name" value="NIDO"/>
    <property type="match status" value="1"/>
</dbReference>
<dbReference type="PROSITE" id="PS51220">
    <property type="entry name" value="NIDO"/>
    <property type="match status" value="1"/>
</dbReference>
<dbReference type="Pfam" id="PF00100">
    <property type="entry name" value="Zona_pellucida"/>
    <property type="match status" value="1"/>
</dbReference>
<keyword evidence="6" id="KW-1015">Disulfide bond</keyword>
<dbReference type="Ensembl" id="ENSSMAT00000030058.2">
    <property type="protein sequence ID" value="ENSSMAP00000029692.2"/>
    <property type="gene ID" value="ENSSMAG00000018182.2"/>
</dbReference>
<evidence type="ECO:0000256" key="1">
    <source>
        <dbReference type="ARBA" id="ARBA00004236"/>
    </source>
</evidence>
<dbReference type="InterPro" id="IPR055355">
    <property type="entry name" value="ZP-C"/>
</dbReference>
<dbReference type="PANTHER" id="PTHR46160:SF9">
    <property type="entry name" value="PROTEIN PRY2-RELATED"/>
    <property type="match status" value="1"/>
</dbReference>
<dbReference type="InterPro" id="IPR025615">
    <property type="entry name" value="TILa_dom"/>
</dbReference>
<feature type="domain" description="VWFD" evidence="10">
    <location>
        <begin position="666"/>
        <end position="844"/>
    </location>
</feature>
<dbReference type="SMART" id="SM00832">
    <property type="entry name" value="C8"/>
    <property type="match status" value="4"/>
</dbReference>
<dbReference type="InterPro" id="IPR052749">
    <property type="entry name" value="Alpha-tectorin"/>
</dbReference>
<dbReference type="SMART" id="SM00539">
    <property type="entry name" value="NIDO"/>
    <property type="match status" value="1"/>
</dbReference>
<dbReference type="PANTHER" id="PTHR46160">
    <property type="entry name" value="ALPHA-TECTORIN-RELATED"/>
    <property type="match status" value="1"/>
</dbReference>
<feature type="domain" description="NIDO" evidence="9">
    <location>
        <begin position="79"/>
        <end position="216"/>
    </location>
</feature>
<dbReference type="CDD" id="cd19941">
    <property type="entry name" value="TIL"/>
    <property type="match status" value="3"/>
</dbReference>
<dbReference type="FunFam" id="2.10.25.10:FF:000055">
    <property type="entry name" value="alpha-tectorin isoform X1"/>
    <property type="match status" value="2"/>
</dbReference>
<dbReference type="InterPro" id="IPR003886">
    <property type="entry name" value="NIDO_dom"/>
</dbReference>
<dbReference type="GO" id="GO:0007160">
    <property type="term" value="P:cell-matrix adhesion"/>
    <property type="evidence" value="ECO:0007669"/>
    <property type="project" value="InterPro"/>
</dbReference>
<dbReference type="Pfam" id="PF00094">
    <property type="entry name" value="VWD"/>
    <property type="match status" value="4"/>
</dbReference>
<dbReference type="Pfam" id="PF12714">
    <property type="entry name" value="TILa"/>
    <property type="match status" value="2"/>
</dbReference>
<feature type="domain" description="ZP" evidence="8">
    <location>
        <begin position="1600"/>
        <end position="1878"/>
    </location>
</feature>
<accession>A0A8D3B7F2</accession>
<dbReference type="InterPro" id="IPR002919">
    <property type="entry name" value="TIL_dom"/>
</dbReference>
<evidence type="ECO:0000256" key="7">
    <source>
        <dbReference type="ARBA" id="ARBA00023180"/>
    </source>
</evidence>
<dbReference type="Gene3D" id="2.10.25.10">
    <property type="entry name" value="Laminin"/>
    <property type="match status" value="3"/>
</dbReference>
<comment type="subcellular location">
    <subcellularLocation>
        <location evidence="1">Cell membrane</location>
    </subcellularLocation>
</comment>
<evidence type="ECO:0000256" key="5">
    <source>
        <dbReference type="ARBA" id="ARBA00023136"/>
    </source>
</evidence>
<evidence type="ECO:0008006" key="13">
    <source>
        <dbReference type="Google" id="ProtNLM"/>
    </source>
</evidence>
<dbReference type="GO" id="GO:0005886">
    <property type="term" value="C:plasma membrane"/>
    <property type="evidence" value="ECO:0007669"/>
    <property type="project" value="UniProtKB-SubCell"/>
</dbReference>
<sequence>MSHLLFCLGPLYPNSGTTSSRSDDGSSPRITLLGAFVYFGQSYRQIYVNHNGHLTFANTWSSYSPQRFPLHGTRDIIAPFWTDLDNRRTGQIFYNQYTSGSVLQQATRDINAYFPTLRFNANWVFVATWYQVAYFPTSGTRTTVQAVLISGGQFSFVLMNYGEIAATSRNVQVGYDTVNSNHHFTVPGSFSRNVTAIGMSSNVNVPGRWAFRTDHGPSGCTFNGEPVQLGDSFWSDRTCAQKCTCTSAGLQCVRQPCSFSQICRASSFQFSCQTVRRRTCTISGDPHYYTFDGKVFHFQGTCTYVLSEQCGRGLPYYRVEGKNEHRGSTRVAWTRLVKVFVNNETIELVKGHRGEAKVNGSFAATPFSLSNGSVQVYQSGFSTIISADFGLVVSYDAYHYVRISLPYTYQNATCGLCGNFNNRTTDDFRTRQGEVVGSDVVFANSWQAAGDAEPGCGIHCSGLDCASCTVHQTALYSNAAHCGVLQNSSGPFAACHRQLPPQSFVESCVFDLCVGEGYQPILCQALNVYASQCQQNGIQLPRWRRPGLCEIPCPANSHFEPEGTGCPATCVNPNSTHNCPLPVQESCICNSGYILSGGVCVPLADCGCSFEDRYYRSGETVILDEDCGRRCRCSYGSMTCRSHSCNPLESCRVEEGERGCRPNNYATCWIRGPGSYQMFDGLTYQYPGACRLTLAKVMGLSAYPHFVVTAEKVPRGQQGFARLLNFEAEGTQVSIEMTNSSKVRVDGQLIRLPFSSASDRIQIYHSSIHSIIIRTSFGVTVQTVWPHFVRVTAPGIYNGSLGGLCGNYNGHSHDDFRTPNGIPVNSSQAFGDSWRDGSLAAHCVESVNNNSTTNYNSSEYCGIIASRTGPFTQCWSTVDPRQHMEECIKIIRTSNDPASTLCEVLRDYALICQQKGVYVMTFLYQSACFSLEPTCPLHSHYELCDTTCPSTCPSLSFPFTCDIVCQEGCQCDDGFVLNGNQCVRPTSCGCHHNGRYRQAAEQFWDGEECQSSCTCNGATGTVHCTPSSCGPQESCRVVGGEFGCHPSPHGTCSASGDPHYLTFDGKAYDFQGTCRYVLATLCNDTDGLHQFSVEAKNEPWNGQPVSITADVFVNVWGYRLRMSRHRRGMVEVNGITKNLPVLLNGNVSVFASGSRTFISAAFGLSVTYDGWSTVSISVPSNYSGKTCGLCGNFNGNQTDDFHTPSGTIVNTPDEFGTSWKVAGNYTCSDGCGSSCPRCTNELPARAQCEVIRAADGPLSFCHEQVDPAPYFNDCVFDVCVSGNAGQDLLCRAIQAYVSACQSANVRIYPWRQNTTCRLSCPANSHYQLCGTDCGHTCASSVDATCEQVCSEGCFCDEGFLRSGTRCVPVESCGCQYDGSYYDAGESFWTTGCSQRCECHAPNDLRCSVASCTPEQECTIRYGQLGCYDAMSTCTVWGDPHYITFDGALAHFQGTCSYIITESLSHGTNDTQFQVAATNNHRGNNLVSFVSAVHIYLSNQTDRVYVNGSEVALPTTIGTFAQVVRQGSYIVVDASDLLVQFDGRSTLLVRIGQNHRNRVTGMCGNFNNDPADDKVLPNGTLAQNDNECGSTDGMNGDGLSNCGFRDEYNDACHLHSDPQPFFTSCVYDLCLYTPANGMLCSAVSAYERTCTVLGLNITEWRSALHCGTFALYSSINCVSSSGTMSVSRCQLFEAGFHRSALHLQDDSCKASLQDGRLVFNFNNDEQLCGTMLKVQSIIVRKKLPTGRGQYHTRMIPYQDANFHYPLTSTTDIEMEVDQKMYVEVRTEGVDPRQISTILDTCWATPVNSADYPVRWDLISEECPNPADGTVDLVQNGVSTVARFSFRMFTFTNFSSIFLHCQVHLCLLRHNNCTAVSTAACGFCRPFGSSYHTHV</sequence>
<dbReference type="SUPFAM" id="SSF57567">
    <property type="entry name" value="Serine protease inhibitors"/>
    <property type="match status" value="3"/>
</dbReference>
<name>A0A8D3B7F2_SCOMX</name>
<dbReference type="Pfam" id="PF08742">
    <property type="entry name" value="C8"/>
    <property type="match status" value="4"/>
</dbReference>
<keyword evidence="4" id="KW-0677">Repeat</keyword>
<organism evidence="11 12">
    <name type="scientific">Scophthalmus maximus</name>
    <name type="common">Turbot</name>
    <name type="synonym">Psetta maxima</name>
    <dbReference type="NCBI Taxonomy" id="52904"/>
    <lineage>
        <taxon>Eukaryota</taxon>
        <taxon>Metazoa</taxon>
        <taxon>Chordata</taxon>
        <taxon>Craniata</taxon>
        <taxon>Vertebrata</taxon>
        <taxon>Euteleostomi</taxon>
        <taxon>Actinopterygii</taxon>
        <taxon>Neopterygii</taxon>
        <taxon>Teleostei</taxon>
        <taxon>Neoteleostei</taxon>
        <taxon>Acanthomorphata</taxon>
        <taxon>Carangaria</taxon>
        <taxon>Pleuronectiformes</taxon>
        <taxon>Pleuronectoidei</taxon>
        <taxon>Scophthalmidae</taxon>
        <taxon>Scophthalmus</taxon>
    </lineage>
</organism>
<evidence type="ECO:0000256" key="3">
    <source>
        <dbReference type="ARBA" id="ARBA00022729"/>
    </source>
</evidence>
<proteinExistence type="predicted"/>
<evidence type="ECO:0000256" key="4">
    <source>
        <dbReference type="ARBA" id="ARBA00022737"/>
    </source>
</evidence>
<feature type="domain" description="VWFD" evidence="10">
    <location>
        <begin position="278"/>
        <end position="457"/>
    </location>
</feature>
<dbReference type="SMART" id="SM00241">
    <property type="entry name" value="ZP"/>
    <property type="match status" value="1"/>
</dbReference>
<dbReference type="InterPro" id="IPR014853">
    <property type="entry name" value="VWF/SSPO/ZAN-like_Cys-rich_dom"/>
</dbReference>
<keyword evidence="3" id="KW-0732">Signal</keyword>